<evidence type="ECO:0000313" key="2">
    <source>
        <dbReference type="Proteomes" id="UP000264702"/>
    </source>
</evidence>
<sequence length="68" mass="7497">MQTIPLHRFYQVSGIIAALLLALLLVGTATGRNTLAWIYLQSTEAVTNATHSHTFPLDRLDPTCPQCM</sequence>
<organism evidence="1 2">
    <name type="scientific">Paracidobacterium acidisoli</name>
    <dbReference type="NCBI Taxonomy" id="2303751"/>
    <lineage>
        <taxon>Bacteria</taxon>
        <taxon>Pseudomonadati</taxon>
        <taxon>Acidobacteriota</taxon>
        <taxon>Terriglobia</taxon>
        <taxon>Terriglobales</taxon>
        <taxon>Acidobacteriaceae</taxon>
        <taxon>Paracidobacterium</taxon>
    </lineage>
</organism>
<name>A0A372IT38_9BACT</name>
<gene>
    <name evidence="1" type="ORF">D0Y96_00625</name>
</gene>
<evidence type="ECO:0000313" key="1">
    <source>
        <dbReference type="EMBL" id="RFU18120.1"/>
    </source>
</evidence>
<dbReference type="EMBL" id="QVQT01000001">
    <property type="protein sequence ID" value="RFU18120.1"/>
    <property type="molecule type" value="Genomic_DNA"/>
</dbReference>
<comment type="caution">
    <text evidence="1">The sequence shown here is derived from an EMBL/GenBank/DDBJ whole genome shotgun (WGS) entry which is preliminary data.</text>
</comment>
<protein>
    <submittedName>
        <fullName evidence="1">Uncharacterized protein</fullName>
    </submittedName>
</protein>
<accession>A0A372IT38</accession>
<proteinExistence type="predicted"/>
<dbReference type="AlphaFoldDB" id="A0A372IT38"/>
<reference evidence="1 2" key="1">
    <citation type="submission" date="2018-08" db="EMBL/GenBank/DDBJ databases">
        <title>Acidipila sp. 4G-K13, an acidobacterium isolated from forest soil.</title>
        <authorList>
            <person name="Gao Z.-H."/>
            <person name="Qiu L.-H."/>
        </authorList>
    </citation>
    <scope>NUCLEOTIDE SEQUENCE [LARGE SCALE GENOMIC DNA]</scope>
    <source>
        <strain evidence="1 2">4G-K13</strain>
    </source>
</reference>
<keyword evidence="2" id="KW-1185">Reference proteome</keyword>
<dbReference type="Proteomes" id="UP000264702">
    <property type="component" value="Unassembled WGS sequence"/>
</dbReference>